<dbReference type="EMBL" id="WSRR01000003">
    <property type="protein sequence ID" value="MVX60233.1"/>
    <property type="molecule type" value="Genomic_DNA"/>
</dbReference>
<accession>A0A6N8JK38</accession>
<evidence type="ECO:0000313" key="9">
    <source>
        <dbReference type="EMBL" id="MVX60233.1"/>
    </source>
</evidence>
<keyword evidence="3" id="KW-0227">DNA damage</keyword>
<dbReference type="GO" id="GO:0008233">
    <property type="term" value="F:peptidase activity"/>
    <property type="evidence" value="ECO:0007669"/>
    <property type="project" value="UniProtKB-KW"/>
</dbReference>
<protein>
    <recommendedName>
        <fullName evidence="8">Abasic site processing protein</fullName>
        <ecNumber evidence="8">3.4.-.-</ecNumber>
    </recommendedName>
</protein>
<evidence type="ECO:0000256" key="4">
    <source>
        <dbReference type="ARBA" id="ARBA00022801"/>
    </source>
</evidence>
<evidence type="ECO:0000256" key="5">
    <source>
        <dbReference type="ARBA" id="ARBA00023124"/>
    </source>
</evidence>
<gene>
    <name evidence="9" type="ORF">GKZ27_01940</name>
</gene>
<name>A0A6N8JK38_9ACTN</name>
<organism evidence="9 10">
    <name type="scientific">Adlercreutzia mucosicola</name>
    <dbReference type="NCBI Taxonomy" id="580026"/>
    <lineage>
        <taxon>Bacteria</taxon>
        <taxon>Bacillati</taxon>
        <taxon>Actinomycetota</taxon>
        <taxon>Coriobacteriia</taxon>
        <taxon>Eggerthellales</taxon>
        <taxon>Eggerthellaceae</taxon>
        <taxon>Adlercreutzia</taxon>
    </lineage>
</organism>
<dbReference type="GO" id="GO:0106300">
    <property type="term" value="P:protein-DNA covalent cross-linking repair"/>
    <property type="evidence" value="ECO:0007669"/>
    <property type="project" value="InterPro"/>
</dbReference>
<dbReference type="EC" id="3.4.-.-" evidence="8"/>
<dbReference type="GO" id="GO:0016829">
    <property type="term" value="F:lyase activity"/>
    <property type="evidence" value="ECO:0007669"/>
    <property type="project" value="UniProtKB-KW"/>
</dbReference>
<sequence length="262" mass="27929">MRGPGNGRESGVCHRFTLLNGEEADRVVDWLRAVRRALAAGMAADGVAPPSFARPGAVPFEAIDCYPGAESSVIVAEGSAAATQATQATQAMAPVAPAPMASPGELARIDLVWGIEVPWQKGLVFNARIESALSGSGMWRTAMEDARCIVPVRAFYETRNVEAPSGRRPQYRFSVRGSEALLLAGLRIGDRFALVTCDPDAVVGAVHTRMPLALTASEALVWLDGRPDAAVLLQRHLPVPLIAEEEPAPARRPANPDQMSLF</sequence>
<dbReference type="InterPro" id="IPR036590">
    <property type="entry name" value="SRAP-like"/>
</dbReference>
<dbReference type="AlphaFoldDB" id="A0A6N8JK38"/>
<evidence type="ECO:0000256" key="7">
    <source>
        <dbReference type="ARBA" id="ARBA00023239"/>
    </source>
</evidence>
<dbReference type="Pfam" id="PF02586">
    <property type="entry name" value="SRAP"/>
    <property type="match status" value="1"/>
</dbReference>
<dbReference type="PANTHER" id="PTHR13604:SF0">
    <property type="entry name" value="ABASIC SITE PROCESSING PROTEIN HMCES"/>
    <property type="match status" value="1"/>
</dbReference>
<evidence type="ECO:0000313" key="10">
    <source>
        <dbReference type="Proteomes" id="UP000463388"/>
    </source>
</evidence>
<dbReference type="GO" id="GO:0003697">
    <property type="term" value="F:single-stranded DNA binding"/>
    <property type="evidence" value="ECO:0007669"/>
    <property type="project" value="InterPro"/>
</dbReference>
<evidence type="ECO:0000256" key="1">
    <source>
        <dbReference type="ARBA" id="ARBA00008136"/>
    </source>
</evidence>
<dbReference type="Gene3D" id="3.90.1680.10">
    <property type="entry name" value="SOS response associated peptidase-like"/>
    <property type="match status" value="1"/>
</dbReference>
<evidence type="ECO:0000256" key="3">
    <source>
        <dbReference type="ARBA" id="ARBA00022763"/>
    </source>
</evidence>
<dbReference type="SUPFAM" id="SSF143081">
    <property type="entry name" value="BB1717-like"/>
    <property type="match status" value="1"/>
</dbReference>
<comment type="similarity">
    <text evidence="1 8">Belongs to the SOS response-associated peptidase family.</text>
</comment>
<dbReference type="InterPro" id="IPR003738">
    <property type="entry name" value="SRAP"/>
</dbReference>
<evidence type="ECO:0000256" key="8">
    <source>
        <dbReference type="RuleBase" id="RU364100"/>
    </source>
</evidence>
<keyword evidence="10" id="KW-1185">Reference proteome</keyword>
<dbReference type="GO" id="GO:0006508">
    <property type="term" value="P:proteolysis"/>
    <property type="evidence" value="ECO:0007669"/>
    <property type="project" value="UniProtKB-KW"/>
</dbReference>
<keyword evidence="4 8" id="KW-0378">Hydrolase</keyword>
<dbReference type="PANTHER" id="PTHR13604">
    <property type="entry name" value="DC12-RELATED"/>
    <property type="match status" value="1"/>
</dbReference>
<proteinExistence type="inferred from homology"/>
<comment type="caution">
    <text evidence="9">The sequence shown here is derived from an EMBL/GenBank/DDBJ whole genome shotgun (WGS) entry which is preliminary data.</text>
</comment>
<keyword evidence="6" id="KW-0238">DNA-binding</keyword>
<evidence type="ECO:0000256" key="6">
    <source>
        <dbReference type="ARBA" id="ARBA00023125"/>
    </source>
</evidence>
<keyword evidence="5" id="KW-0190">Covalent protein-DNA linkage</keyword>
<keyword evidence="2 8" id="KW-0645">Protease</keyword>
<keyword evidence="7" id="KW-0456">Lyase</keyword>
<evidence type="ECO:0000256" key="2">
    <source>
        <dbReference type="ARBA" id="ARBA00022670"/>
    </source>
</evidence>
<dbReference type="Proteomes" id="UP000463388">
    <property type="component" value="Unassembled WGS sequence"/>
</dbReference>
<reference evidence="9 10" key="1">
    <citation type="submission" date="2019-12" db="EMBL/GenBank/DDBJ databases">
        <title>Microbes associate with the intestines of laboratory mice.</title>
        <authorList>
            <person name="Navarre W."/>
            <person name="Wong E."/>
        </authorList>
    </citation>
    <scope>NUCLEOTIDE SEQUENCE [LARGE SCALE GENOMIC DNA]</scope>
    <source>
        <strain evidence="9 10">NM66_B29</strain>
    </source>
</reference>